<dbReference type="AlphaFoldDB" id="A0A1H8AQ21"/>
<evidence type="ECO:0000313" key="1">
    <source>
        <dbReference type="EMBL" id="SEM72830.1"/>
    </source>
</evidence>
<keyword evidence="2" id="KW-1185">Reference proteome</keyword>
<name>A0A1H8AQ21_STIAU</name>
<dbReference type="OrthoDB" id="5517036at2"/>
<proteinExistence type="predicted"/>
<protein>
    <submittedName>
        <fullName evidence="1">Uncharacterized protein</fullName>
    </submittedName>
</protein>
<dbReference type="RefSeq" id="WP_075010040.1">
    <property type="nucleotide sequence ID" value="NZ_FOAP01000022.1"/>
</dbReference>
<accession>A0A1H8AQ21</accession>
<evidence type="ECO:0000313" key="2">
    <source>
        <dbReference type="Proteomes" id="UP000182719"/>
    </source>
</evidence>
<dbReference type="Proteomes" id="UP000182719">
    <property type="component" value="Unassembled WGS sequence"/>
</dbReference>
<gene>
    <name evidence="1" type="ORF">SAMN05444354_1225</name>
</gene>
<dbReference type="EMBL" id="FOAP01000022">
    <property type="protein sequence ID" value="SEM72830.1"/>
    <property type="molecule type" value="Genomic_DNA"/>
</dbReference>
<reference evidence="2" key="1">
    <citation type="submission" date="2016-10" db="EMBL/GenBank/DDBJ databases">
        <authorList>
            <person name="Varghese N."/>
            <person name="Submissions S."/>
        </authorList>
    </citation>
    <scope>NUCLEOTIDE SEQUENCE [LARGE SCALE GENOMIC DNA]</scope>
    <source>
        <strain evidence="2">DSM 17044</strain>
    </source>
</reference>
<sequence length="281" mass="31432">MRETIEFRIDEALARKFLEPGLGVPLSDTLRRVVLPLADAQVQRIGEIQRKHRARGEFFFIYSEIHRAYSESELRAAALLELVPRARFEPSGSMCGTTYDESAACKHCGAGGHQLSELRLDTRRIPKGKDISQTIAGEMVISSRLVNALSAHGIQGADYRPVMHCGRKGPEPSEWRQLIVTSKALEVSPQTRAGINLFDLDEPGTYRCPKGHLVGLNPLSELYLSQRSAEPGDWFRTDKLFGVRRGELRPEPRVLISQKLRQVLVDLKAKGFALEVAHLVL</sequence>
<organism evidence="1 2">
    <name type="scientific">Stigmatella aurantiaca</name>
    <dbReference type="NCBI Taxonomy" id="41"/>
    <lineage>
        <taxon>Bacteria</taxon>
        <taxon>Pseudomonadati</taxon>
        <taxon>Myxococcota</taxon>
        <taxon>Myxococcia</taxon>
        <taxon>Myxococcales</taxon>
        <taxon>Cystobacterineae</taxon>
        <taxon>Archangiaceae</taxon>
        <taxon>Stigmatella</taxon>
    </lineage>
</organism>